<sequence length="732" mass="80268">MLVASVFLFLTPYESILSWWSQGENFDRKLETALEMFSPVIAWVLFTLHRRFSDRRQRRVLHGCHPIPWTQIGEWPLLDENFHDTRARLLVLGTIARIRDPGGPVLASPFAWVPTRWNEPPAIIFPALAWSRLSSNVGALAAVTAHELGHIVNRDTRWIVNLELALKCSLLTAAALVLKGFLISGYVDLRNGEGFFAVIQANVAGKSSGFALLVIVVLGVWLVRISQSHREYMADQFAIYAVGLEHLNAAEILLGGADEIHARRHWRSWTVDRTLMSFPMLIAFGAVCSVLAAYLISPFAYLCQVTLSESLQCSSNALASSIQSTVAYVALLLLLMSATTSSKSAEGQAPSLLSMFIIGWVAGFLVSQSIPLSLSALPIFDDFTNVHRHEPAALFLGTTMDRLAVITTATLVAFPIVCIWRAKGRMTLLAPIGFVIVTLGYWEPIVPNSPTLGMLAPLVVTVVFLAALFFFGHPSLKFSSQKAVLTLIAVLTIGSWIGLGGPSSPAIGFQHSAWRYLDQGDLVRGLSRMETAAHLAPFSPSGWQTLAETRYSQGGNPAEIIAASTRAYQAPYLSDWGEIARIEAFAGAVRLEFSKSDEDLFDARQLLFSALEKWRLNARISDDIGVLALYNLAALEMRLGQSRLLALSQLFEASSMQPDIASIAIEDPDFSELNIAGAPNPDLNFTRQFMTDQADLNAILQKATNSSFFEEQAILVVTLALRCRAAETLDSS</sequence>
<evidence type="ECO:0000256" key="4">
    <source>
        <dbReference type="ARBA" id="ARBA00022801"/>
    </source>
</evidence>
<evidence type="ECO:0000256" key="6">
    <source>
        <dbReference type="ARBA" id="ARBA00023049"/>
    </source>
</evidence>
<feature type="transmembrane region" description="Helical" evidence="7">
    <location>
        <begin position="483"/>
        <end position="501"/>
    </location>
</feature>
<protein>
    <recommendedName>
        <fullName evidence="8">Peptidase M48 domain-containing protein</fullName>
    </recommendedName>
</protein>
<keyword evidence="6" id="KW-0482">Metalloprotease</keyword>
<feature type="transmembrane region" description="Helical" evidence="7">
    <location>
        <begin position="207"/>
        <end position="223"/>
    </location>
</feature>
<evidence type="ECO:0000256" key="5">
    <source>
        <dbReference type="ARBA" id="ARBA00022833"/>
    </source>
</evidence>
<feature type="transmembrane region" description="Helical" evidence="7">
    <location>
        <begin position="164"/>
        <end position="187"/>
    </location>
</feature>
<keyword evidence="5" id="KW-0862">Zinc</keyword>
<name>A0A3T0MYX7_9RHOB</name>
<feature type="transmembrane region" description="Helical" evidence="7">
    <location>
        <begin position="317"/>
        <end position="340"/>
    </location>
</feature>
<dbReference type="EMBL" id="CP033219">
    <property type="protein sequence ID" value="AZV76957.1"/>
    <property type="molecule type" value="Genomic_DNA"/>
</dbReference>
<keyword evidence="2" id="KW-0645">Protease</keyword>
<dbReference type="RefSeq" id="WP_127747496.1">
    <property type="nucleotide sequence ID" value="NZ_CP033219.1"/>
</dbReference>
<comment type="cofactor">
    <cofactor evidence="1">
        <name>Zn(2+)</name>
        <dbReference type="ChEBI" id="CHEBI:29105"/>
    </cofactor>
</comment>
<feature type="transmembrane region" description="Helical" evidence="7">
    <location>
        <begin position="352"/>
        <end position="372"/>
    </location>
</feature>
<dbReference type="GO" id="GO:0046872">
    <property type="term" value="F:metal ion binding"/>
    <property type="evidence" value="ECO:0007669"/>
    <property type="project" value="UniProtKB-KW"/>
</dbReference>
<accession>A0A3T0MYX7</accession>
<evidence type="ECO:0000256" key="3">
    <source>
        <dbReference type="ARBA" id="ARBA00022723"/>
    </source>
</evidence>
<evidence type="ECO:0000256" key="2">
    <source>
        <dbReference type="ARBA" id="ARBA00022670"/>
    </source>
</evidence>
<dbReference type="GO" id="GO:0004222">
    <property type="term" value="F:metalloendopeptidase activity"/>
    <property type="evidence" value="ECO:0007669"/>
    <property type="project" value="InterPro"/>
</dbReference>
<feature type="transmembrane region" description="Helical" evidence="7">
    <location>
        <begin position="274"/>
        <end position="297"/>
    </location>
</feature>
<proteinExistence type="predicted"/>
<feature type="transmembrane region" description="Helical" evidence="7">
    <location>
        <begin position="454"/>
        <end position="471"/>
    </location>
</feature>
<keyword evidence="3" id="KW-0479">Metal-binding</keyword>
<evidence type="ECO:0000256" key="1">
    <source>
        <dbReference type="ARBA" id="ARBA00001947"/>
    </source>
</evidence>
<evidence type="ECO:0000313" key="10">
    <source>
        <dbReference type="Proteomes" id="UP000283063"/>
    </source>
</evidence>
<dbReference type="InterPro" id="IPR001915">
    <property type="entry name" value="Peptidase_M48"/>
</dbReference>
<feature type="domain" description="Peptidase M48" evidence="8">
    <location>
        <begin position="138"/>
        <end position="244"/>
    </location>
</feature>
<dbReference type="OrthoDB" id="15218at2"/>
<dbReference type="KEGG" id="sedi:EBB79_02965"/>
<evidence type="ECO:0000256" key="7">
    <source>
        <dbReference type="SAM" id="Phobius"/>
    </source>
</evidence>
<feature type="transmembrane region" description="Helical" evidence="7">
    <location>
        <begin position="33"/>
        <end position="49"/>
    </location>
</feature>
<dbReference type="Pfam" id="PF01435">
    <property type="entry name" value="Peptidase_M48"/>
    <property type="match status" value="1"/>
</dbReference>
<reference evidence="9 10" key="1">
    <citation type="submission" date="2018-10" db="EMBL/GenBank/DDBJ databases">
        <title>Parasedimentitalea marina sp. nov., a psychrophilic bacterium isolated from deep seawater of the New Britain Trench.</title>
        <authorList>
            <person name="Cao J."/>
        </authorList>
    </citation>
    <scope>NUCLEOTIDE SEQUENCE [LARGE SCALE GENOMIC DNA]</scope>
    <source>
        <strain evidence="9 10">W43</strain>
    </source>
</reference>
<keyword evidence="10" id="KW-1185">Reference proteome</keyword>
<dbReference type="Proteomes" id="UP000283063">
    <property type="component" value="Chromosome"/>
</dbReference>
<feature type="transmembrane region" description="Helical" evidence="7">
    <location>
        <begin position="426"/>
        <end position="442"/>
    </location>
</feature>
<keyword evidence="7" id="KW-1133">Transmembrane helix</keyword>
<dbReference type="AlphaFoldDB" id="A0A3T0MYX7"/>
<evidence type="ECO:0000259" key="8">
    <source>
        <dbReference type="Pfam" id="PF01435"/>
    </source>
</evidence>
<feature type="transmembrane region" description="Helical" evidence="7">
    <location>
        <begin position="392"/>
        <end position="414"/>
    </location>
</feature>
<keyword evidence="4" id="KW-0378">Hydrolase</keyword>
<organism evidence="9 10">
    <name type="scientific">Parasedimentitalea marina</name>
    <dbReference type="NCBI Taxonomy" id="2483033"/>
    <lineage>
        <taxon>Bacteria</taxon>
        <taxon>Pseudomonadati</taxon>
        <taxon>Pseudomonadota</taxon>
        <taxon>Alphaproteobacteria</taxon>
        <taxon>Rhodobacterales</taxon>
        <taxon>Paracoccaceae</taxon>
        <taxon>Parasedimentitalea</taxon>
    </lineage>
</organism>
<keyword evidence="7" id="KW-0472">Membrane</keyword>
<gene>
    <name evidence="9" type="ORF">EBB79_02965</name>
</gene>
<keyword evidence="7" id="KW-0812">Transmembrane</keyword>
<dbReference type="GO" id="GO:0006508">
    <property type="term" value="P:proteolysis"/>
    <property type="evidence" value="ECO:0007669"/>
    <property type="project" value="UniProtKB-KW"/>
</dbReference>
<evidence type="ECO:0000313" key="9">
    <source>
        <dbReference type="EMBL" id="AZV76957.1"/>
    </source>
</evidence>